<evidence type="ECO:0000256" key="2">
    <source>
        <dbReference type="ARBA" id="ARBA00012286"/>
    </source>
</evidence>
<dbReference type="GO" id="GO:0000050">
    <property type="term" value="P:urea cycle"/>
    <property type="evidence" value="ECO:0007669"/>
    <property type="project" value="TreeGrafter"/>
</dbReference>
<name>E6K6B6_9BACT</name>
<comment type="caution">
    <text evidence="10">The sequence shown here is derived from an EMBL/GenBank/DDBJ whole genome shotgun (WGS) entry which is preliminary data.</text>
</comment>
<comment type="pathway">
    <text evidence="1">Amino-acid biosynthesis; L-arginine biosynthesis; L-arginine from L-ornithine and carbamoyl phosphate: step 2/3.</text>
</comment>
<feature type="domain" description="Arginosuccinate synthase-like N-terminal" evidence="8">
    <location>
        <begin position="19"/>
        <end position="178"/>
    </location>
</feature>
<dbReference type="InterPro" id="IPR048267">
    <property type="entry name" value="Arginosuc_syn_N"/>
</dbReference>
<sequence length="413" mass="46153">MCNKTKERKKDMAENKKKKVVVAFSGGLDTSYTVMKLSQDGWEVYAACANTGGFSAEQLKTNEENAYKLGAKAYVTLDVTQEYYEKSLKYMIFGNVLRNNCYPISVSSERIFQAIAIARYAKEIGADAIAHGSTGAGNDQIRFDMTFLVMAPGVEIITLTRDKALSRKEEVDYLNEHGFSADFAKLKYSYNVGIWGTSICGGELLDPTQGLPEEAYLKHVTSQEESELRITFEKGEIVAVNGERFEDKIAAIQKIEDIGASYAIGRDCNVGDTIIGIKGRVGFEAAAPKLIIEAHRLLEKSTLSKWQQYWKDQVANWYGMFLHESQYLEPVMPDIEAMLTSSQRNVNGTAILKLRPYGFQTVGIDSPDDLTKSKLGEYGEMQHGWTAEDAKGFIKVSSTPLRVYYGMHPDEER</sequence>
<protein>
    <recommendedName>
        <fullName evidence="2">argininosuccinate synthase</fullName>
        <ecNumber evidence="2">6.3.4.5</ecNumber>
    </recommendedName>
</protein>
<dbReference type="PROSITE" id="PS00564">
    <property type="entry name" value="ARGININOSUCCIN_SYN_1"/>
    <property type="match status" value="1"/>
</dbReference>
<dbReference type="GO" id="GO:0000053">
    <property type="term" value="P:argininosuccinate metabolic process"/>
    <property type="evidence" value="ECO:0007669"/>
    <property type="project" value="TreeGrafter"/>
</dbReference>
<evidence type="ECO:0000259" key="8">
    <source>
        <dbReference type="Pfam" id="PF00764"/>
    </source>
</evidence>
<evidence type="ECO:0000256" key="1">
    <source>
        <dbReference type="ARBA" id="ARBA00004967"/>
    </source>
</evidence>
<dbReference type="UniPathway" id="UPA00068">
    <property type="reaction ID" value="UER00113"/>
</dbReference>
<dbReference type="InterPro" id="IPR048268">
    <property type="entry name" value="Arginosuc_syn_C"/>
</dbReference>
<dbReference type="GO" id="GO:0006526">
    <property type="term" value="P:L-arginine biosynthetic process"/>
    <property type="evidence" value="ECO:0007669"/>
    <property type="project" value="UniProtKB-UniPathway"/>
</dbReference>
<dbReference type="InterPro" id="IPR001518">
    <property type="entry name" value="Arginosuc_synth"/>
</dbReference>
<evidence type="ECO:0000259" key="9">
    <source>
        <dbReference type="Pfam" id="PF20979"/>
    </source>
</evidence>
<dbReference type="HOGENOM" id="CLU_032784_0_0_10"/>
<feature type="domain" description="Arginosuccinate synthase C-terminal" evidence="9">
    <location>
        <begin position="188"/>
        <end position="404"/>
    </location>
</feature>
<dbReference type="eggNOG" id="COG0137">
    <property type="taxonomic scope" value="Bacteria"/>
</dbReference>
<evidence type="ECO:0000313" key="10">
    <source>
        <dbReference type="EMBL" id="EFU30901.1"/>
    </source>
</evidence>
<dbReference type="GO" id="GO:0005524">
    <property type="term" value="F:ATP binding"/>
    <property type="evidence" value="ECO:0007669"/>
    <property type="project" value="UniProtKB-KW"/>
</dbReference>
<dbReference type="SUPFAM" id="SSF52402">
    <property type="entry name" value="Adenine nucleotide alpha hydrolases-like"/>
    <property type="match status" value="1"/>
</dbReference>
<dbReference type="GeneID" id="93535985"/>
<dbReference type="InterPro" id="IPR023434">
    <property type="entry name" value="Arginosuc_synth_type_1_subfam"/>
</dbReference>
<evidence type="ECO:0000313" key="11">
    <source>
        <dbReference type="Proteomes" id="UP000003112"/>
    </source>
</evidence>
<dbReference type="STRING" id="873513.HMPREF6485_1159"/>
<keyword evidence="6" id="KW-0547">Nucleotide-binding</keyword>
<dbReference type="PANTHER" id="PTHR11587">
    <property type="entry name" value="ARGININOSUCCINATE SYNTHASE"/>
    <property type="match status" value="1"/>
</dbReference>
<gene>
    <name evidence="10" type="primary">argG</name>
    <name evidence="10" type="ORF">HMPREF6485_1159</name>
</gene>
<evidence type="ECO:0000256" key="5">
    <source>
        <dbReference type="ARBA" id="ARBA00022605"/>
    </source>
</evidence>
<accession>E6K6B6</accession>
<dbReference type="GO" id="GO:0004055">
    <property type="term" value="F:argininosuccinate synthase activity"/>
    <property type="evidence" value="ECO:0007669"/>
    <property type="project" value="UniProtKB-EC"/>
</dbReference>
<dbReference type="EC" id="6.3.4.5" evidence="2"/>
<dbReference type="Proteomes" id="UP000003112">
    <property type="component" value="Unassembled WGS sequence"/>
</dbReference>
<dbReference type="AlphaFoldDB" id="E6K6B6"/>
<dbReference type="RefSeq" id="WP_004345178.1">
    <property type="nucleotide sequence ID" value="NZ_GL586311.1"/>
</dbReference>
<dbReference type="InterPro" id="IPR014729">
    <property type="entry name" value="Rossmann-like_a/b/a_fold"/>
</dbReference>
<dbReference type="EMBL" id="AEPD01000023">
    <property type="protein sequence ID" value="EFU30901.1"/>
    <property type="molecule type" value="Genomic_DNA"/>
</dbReference>
<organism evidence="10 11">
    <name type="scientific">Segatella buccae ATCC 33574</name>
    <dbReference type="NCBI Taxonomy" id="873513"/>
    <lineage>
        <taxon>Bacteria</taxon>
        <taxon>Pseudomonadati</taxon>
        <taxon>Bacteroidota</taxon>
        <taxon>Bacteroidia</taxon>
        <taxon>Bacteroidales</taxon>
        <taxon>Prevotellaceae</taxon>
        <taxon>Segatella</taxon>
    </lineage>
</organism>
<dbReference type="InterPro" id="IPR024074">
    <property type="entry name" value="AS_cat/multimer_dom_body"/>
</dbReference>
<reference evidence="10 11" key="1">
    <citation type="submission" date="2010-10" db="EMBL/GenBank/DDBJ databases">
        <authorList>
            <person name="Muzny D."/>
            <person name="Qin X."/>
            <person name="Deng J."/>
            <person name="Jiang H."/>
            <person name="Liu Y."/>
            <person name="Qu J."/>
            <person name="Song X.-Z."/>
            <person name="Zhang L."/>
            <person name="Thornton R."/>
            <person name="Coyle M."/>
            <person name="Francisco L."/>
            <person name="Jackson L."/>
            <person name="Javaid M."/>
            <person name="Korchina V."/>
            <person name="Kovar C."/>
            <person name="Mata R."/>
            <person name="Mathew T."/>
            <person name="Ngo R."/>
            <person name="Nguyen L."/>
            <person name="Nguyen N."/>
            <person name="Okwuonu G."/>
            <person name="Ongeri F."/>
            <person name="Pham C."/>
            <person name="Simmons D."/>
            <person name="Wilczek-Boney K."/>
            <person name="Hale W."/>
            <person name="Jakkamsetti A."/>
            <person name="Pham P."/>
            <person name="Ruth R."/>
            <person name="San Lucas F."/>
            <person name="Warren J."/>
            <person name="Zhang J."/>
            <person name="Zhao Z."/>
            <person name="Zhou C."/>
            <person name="Zhu D."/>
            <person name="Lee S."/>
            <person name="Bess C."/>
            <person name="Blankenburg K."/>
            <person name="Forbes L."/>
            <person name="Fu Q."/>
            <person name="Gubbala S."/>
            <person name="Hirani K."/>
            <person name="Jayaseelan J.C."/>
            <person name="Lara F."/>
            <person name="Munidasa M."/>
            <person name="Palculict T."/>
            <person name="Patil S."/>
            <person name="Pu L.-L."/>
            <person name="Saada N."/>
            <person name="Tang L."/>
            <person name="Weissenberger G."/>
            <person name="Zhu Y."/>
            <person name="Hemphill L."/>
            <person name="Shang Y."/>
            <person name="Youmans B."/>
            <person name="Ayvaz T."/>
            <person name="Ross M."/>
            <person name="Santibanez J."/>
            <person name="Aqrawi P."/>
            <person name="Gross S."/>
            <person name="Joshi V."/>
            <person name="Fowler G."/>
            <person name="Nazareth L."/>
            <person name="Reid J."/>
            <person name="Worley K."/>
            <person name="Petrosino J."/>
            <person name="Highlander S."/>
            <person name="Gibbs R."/>
        </authorList>
    </citation>
    <scope>NUCLEOTIDE SEQUENCE [LARGE SCALE GENOMIC DNA]</scope>
    <source>
        <strain evidence="10 11">ATCC 33574</strain>
    </source>
</reference>
<keyword evidence="5" id="KW-0028">Amino-acid biosynthesis</keyword>
<dbReference type="SUPFAM" id="SSF69864">
    <property type="entry name" value="Argininosuccinate synthetase, C-terminal domain"/>
    <property type="match status" value="1"/>
</dbReference>
<dbReference type="Gene3D" id="3.90.1260.10">
    <property type="entry name" value="Argininosuccinate synthetase, chain A, domain 2"/>
    <property type="match status" value="1"/>
</dbReference>
<keyword evidence="7" id="KW-0067">ATP-binding</keyword>
<dbReference type="InterPro" id="IPR018223">
    <property type="entry name" value="Arginosuc_synth_CS"/>
</dbReference>
<dbReference type="Pfam" id="PF20979">
    <property type="entry name" value="Arginosuc_syn_C"/>
    <property type="match status" value="1"/>
</dbReference>
<keyword evidence="3" id="KW-0055">Arginine biosynthesis</keyword>
<dbReference type="PANTHER" id="PTHR11587:SF2">
    <property type="entry name" value="ARGININOSUCCINATE SYNTHASE"/>
    <property type="match status" value="1"/>
</dbReference>
<dbReference type="FunFam" id="3.40.50.620:FF:000019">
    <property type="entry name" value="Argininosuccinate synthase"/>
    <property type="match status" value="1"/>
</dbReference>
<evidence type="ECO:0000256" key="6">
    <source>
        <dbReference type="ARBA" id="ARBA00022741"/>
    </source>
</evidence>
<evidence type="ECO:0000256" key="7">
    <source>
        <dbReference type="ARBA" id="ARBA00022840"/>
    </source>
</evidence>
<dbReference type="Pfam" id="PF00764">
    <property type="entry name" value="Arginosuc_synth"/>
    <property type="match status" value="1"/>
</dbReference>
<dbReference type="GO" id="GO:0005737">
    <property type="term" value="C:cytoplasm"/>
    <property type="evidence" value="ECO:0007669"/>
    <property type="project" value="TreeGrafter"/>
</dbReference>
<keyword evidence="4 10" id="KW-0436">Ligase</keyword>
<evidence type="ECO:0000256" key="3">
    <source>
        <dbReference type="ARBA" id="ARBA00022571"/>
    </source>
</evidence>
<evidence type="ECO:0000256" key="4">
    <source>
        <dbReference type="ARBA" id="ARBA00022598"/>
    </source>
</evidence>
<dbReference type="CDD" id="cd01999">
    <property type="entry name" value="ASS"/>
    <property type="match status" value="1"/>
</dbReference>
<proteinExistence type="predicted"/>
<keyword evidence="11" id="KW-1185">Reference proteome</keyword>
<dbReference type="Gene3D" id="3.40.50.620">
    <property type="entry name" value="HUPs"/>
    <property type="match status" value="1"/>
</dbReference>